<dbReference type="EMBL" id="CP031034">
    <property type="protein sequence ID" value="QDZ17682.1"/>
    <property type="molecule type" value="Genomic_DNA"/>
</dbReference>
<accession>A0A5B8MEE9</accession>
<feature type="region of interest" description="Disordered" evidence="1">
    <location>
        <begin position="1"/>
        <end position="37"/>
    </location>
</feature>
<feature type="transmembrane region" description="Helical" evidence="2">
    <location>
        <begin position="70"/>
        <end position="93"/>
    </location>
</feature>
<sequence>MAVLRGLATKAGAPARRPPRRRPSPSSLSSPSSRPPADFRFRLGSSTRERVFEGQFGAWRVEKEDEDEVFAYRLGLNVCAASFGLLIPASLLAPASLPGRDAVLNAAYTVGSLGFGTSLYFIHIYITPAKRFLQGLFLAGALGSLFVLSRDGFGSVPGYVVEHPGSVWFVGPLFASITGVGFKEGVCYQKREAFALAALTPLLLLTHLTRAFGENSPAVEAGLCSIWSATFLSFALSKWSQPVHEDIGDKSVFTFMKLPEKEQQRILKSRNEL</sequence>
<reference evidence="3 4" key="1">
    <citation type="submission" date="2018-07" db="EMBL/GenBank/DDBJ databases">
        <title>The complete nuclear genome of the prasinophyte Chloropicon primus (CCMP1205).</title>
        <authorList>
            <person name="Pombert J.-F."/>
            <person name="Otis C."/>
            <person name="Turmel M."/>
            <person name="Lemieux C."/>
        </authorList>
    </citation>
    <scope>NUCLEOTIDE SEQUENCE [LARGE SCALE GENOMIC DNA]</scope>
    <source>
        <strain evidence="3 4">CCMP1205</strain>
    </source>
</reference>
<keyword evidence="2" id="KW-0812">Transmembrane</keyword>
<keyword evidence="4" id="KW-1185">Reference proteome</keyword>
<organism evidence="3 4">
    <name type="scientific">Chloropicon primus</name>
    <dbReference type="NCBI Taxonomy" id="1764295"/>
    <lineage>
        <taxon>Eukaryota</taxon>
        <taxon>Viridiplantae</taxon>
        <taxon>Chlorophyta</taxon>
        <taxon>Chloropicophyceae</taxon>
        <taxon>Chloropicales</taxon>
        <taxon>Chloropicaceae</taxon>
        <taxon>Chloropicon</taxon>
    </lineage>
</organism>
<feature type="transmembrane region" description="Helical" evidence="2">
    <location>
        <begin position="133"/>
        <end position="153"/>
    </location>
</feature>
<gene>
    <name evidence="3" type="ORF">A3770_01p02000</name>
</gene>
<protein>
    <submittedName>
        <fullName evidence="3">Uncharacterized protein</fullName>
    </submittedName>
</protein>
<name>A0A5B8MEE9_9CHLO</name>
<dbReference type="Proteomes" id="UP000316726">
    <property type="component" value="Chromosome 1"/>
</dbReference>
<feature type="compositionally biased region" description="Low complexity" evidence="1">
    <location>
        <begin position="24"/>
        <end position="36"/>
    </location>
</feature>
<evidence type="ECO:0000256" key="2">
    <source>
        <dbReference type="SAM" id="Phobius"/>
    </source>
</evidence>
<dbReference type="PANTHER" id="PTHR36716:SF2">
    <property type="entry name" value="F3H9.20 PROTEIN"/>
    <property type="match status" value="1"/>
</dbReference>
<evidence type="ECO:0000256" key="1">
    <source>
        <dbReference type="SAM" id="MobiDB-lite"/>
    </source>
</evidence>
<dbReference type="AlphaFoldDB" id="A0A5B8MEE9"/>
<feature type="transmembrane region" description="Helical" evidence="2">
    <location>
        <begin position="165"/>
        <end position="182"/>
    </location>
</feature>
<evidence type="ECO:0000313" key="4">
    <source>
        <dbReference type="Proteomes" id="UP000316726"/>
    </source>
</evidence>
<keyword evidence="2" id="KW-0472">Membrane</keyword>
<proteinExistence type="predicted"/>
<evidence type="ECO:0000313" key="3">
    <source>
        <dbReference type="EMBL" id="QDZ17682.1"/>
    </source>
</evidence>
<feature type="transmembrane region" description="Helical" evidence="2">
    <location>
        <begin position="105"/>
        <end position="126"/>
    </location>
</feature>
<dbReference type="Pfam" id="PF10063">
    <property type="entry name" value="DUF2301"/>
    <property type="match status" value="1"/>
</dbReference>
<dbReference type="InterPro" id="IPR019275">
    <property type="entry name" value="DUF2301"/>
</dbReference>
<dbReference type="STRING" id="1764295.A0A5B8MEE9"/>
<dbReference type="OrthoDB" id="2020161at2759"/>
<dbReference type="GO" id="GO:0009507">
    <property type="term" value="C:chloroplast"/>
    <property type="evidence" value="ECO:0007669"/>
    <property type="project" value="TreeGrafter"/>
</dbReference>
<keyword evidence="2" id="KW-1133">Transmembrane helix</keyword>
<dbReference type="PANTHER" id="PTHR36716">
    <property type="entry name" value="F3H9.20 PROTEIN"/>
    <property type="match status" value="1"/>
</dbReference>